<reference evidence="2" key="1">
    <citation type="journal article" date="2017" name="bioRxiv">
        <title>Conservation of a gene cluster reveals novel cercosporin biosynthetic mechanisms and extends production to the genus Colletotrichum.</title>
        <authorList>
            <person name="de Jonge R."/>
            <person name="Ebert M.K."/>
            <person name="Huitt-Roehl C.R."/>
            <person name="Pal P."/>
            <person name="Suttle J.C."/>
            <person name="Spanner R.E."/>
            <person name="Neubauer J.D."/>
            <person name="Jurick W.M.II."/>
            <person name="Stott K.A."/>
            <person name="Secor G.A."/>
            <person name="Thomma B.P.H.J."/>
            <person name="Van de Peer Y."/>
            <person name="Townsend C.A."/>
            <person name="Bolton M.D."/>
        </authorList>
    </citation>
    <scope>NUCLEOTIDE SEQUENCE [LARGE SCALE GENOMIC DNA]</scope>
    <source>
        <strain evidence="2">CBS538.71</strain>
    </source>
</reference>
<evidence type="ECO:0000313" key="1">
    <source>
        <dbReference type="EMBL" id="PPJ52782.1"/>
    </source>
</evidence>
<proteinExistence type="predicted"/>
<dbReference type="Proteomes" id="UP000237631">
    <property type="component" value="Unassembled WGS sequence"/>
</dbReference>
<accession>A0A2S6BZ78</accession>
<dbReference type="EMBL" id="PNEN01001662">
    <property type="protein sequence ID" value="PPJ52782.1"/>
    <property type="molecule type" value="Genomic_DNA"/>
</dbReference>
<dbReference type="OrthoDB" id="3626626at2759"/>
<organism evidence="1 2">
    <name type="scientific">Cercospora berteroae</name>
    <dbReference type="NCBI Taxonomy" id="357750"/>
    <lineage>
        <taxon>Eukaryota</taxon>
        <taxon>Fungi</taxon>
        <taxon>Dikarya</taxon>
        <taxon>Ascomycota</taxon>
        <taxon>Pezizomycotina</taxon>
        <taxon>Dothideomycetes</taxon>
        <taxon>Dothideomycetidae</taxon>
        <taxon>Mycosphaerellales</taxon>
        <taxon>Mycosphaerellaceae</taxon>
        <taxon>Cercospora</taxon>
    </lineage>
</organism>
<keyword evidence="2" id="KW-1185">Reference proteome</keyword>
<sequence length="157" mass="17955">MEPAPAMDSRHESSSTANSNLVLESPELPHFIQALALELQDMILDYTLVASLENAKDKSPTNKIMLTSRYRFPWQLHLNRRTRRLVAHHYFAYPVFQLRDAHCCLKGSAVLEAWLINVDPLYIGLITKIRLDFREAKETCLYNLIVAVEVVSSIAML</sequence>
<gene>
    <name evidence="1" type="ORF">CBER1_11306</name>
</gene>
<name>A0A2S6BZ78_9PEZI</name>
<comment type="caution">
    <text evidence="1">The sequence shown here is derived from an EMBL/GenBank/DDBJ whole genome shotgun (WGS) entry which is preliminary data.</text>
</comment>
<evidence type="ECO:0000313" key="2">
    <source>
        <dbReference type="Proteomes" id="UP000237631"/>
    </source>
</evidence>
<dbReference type="AlphaFoldDB" id="A0A2S6BZ78"/>
<protein>
    <submittedName>
        <fullName evidence="1">Uncharacterized protein</fullName>
    </submittedName>
</protein>